<dbReference type="EMBL" id="SKBU01000026">
    <property type="protein sequence ID" value="TCJ15292.1"/>
    <property type="molecule type" value="Genomic_DNA"/>
</dbReference>
<reference evidence="1 2" key="1">
    <citation type="submission" date="2019-03" db="EMBL/GenBank/DDBJ databases">
        <title>Whole genome sequence of a novel Rubrobacter taiwanensis strain, isolated from Yellowstone National Park.</title>
        <authorList>
            <person name="Freed S."/>
            <person name="Ramaley R.F."/>
            <person name="Kyndt J.A."/>
        </authorList>
    </citation>
    <scope>NUCLEOTIDE SEQUENCE [LARGE SCALE GENOMIC DNA]</scope>
    <source>
        <strain evidence="1 2">Yellowstone</strain>
    </source>
</reference>
<dbReference type="RefSeq" id="WP_132692503.1">
    <property type="nucleotide sequence ID" value="NZ_SKBU01000026.1"/>
</dbReference>
<protein>
    <submittedName>
        <fullName evidence="1">Uncharacterized protein</fullName>
    </submittedName>
</protein>
<sequence length="78" mass="8959">MIFTGRYPERKPGEWLYLRASAAGDRELREGRPPYGRLGREIPFACLPQEVQAAARELYLELWGLRVSSPNGRTRRIG</sequence>
<dbReference type="AlphaFoldDB" id="A0A4V6NB02"/>
<evidence type="ECO:0000313" key="1">
    <source>
        <dbReference type="EMBL" id="TCJ15292.1"/>
    </source>
</evidence>
<accession>A0A4V6NB02</accession>
<name>A0A4V6NB02_9ACTN</name>
<dbReference type="Proteomes" id="UP000295244">
    <property type="component" value="Unassembled WGS sequence"/>
</dbReference>
<gene>
    <name evidence="1" type="ORF">E0L93_12935</name>
</gene>
<keyword evidence="2" id="KW-1185">Reference proteome</keyword>
<proteinExistence type="predicted"/>
<comment type="caution">
    <text evidence="1">The sequence shown here is derived from an EMBL/GenBank/DDBJ whole genome shotgun (WGS) entry which is preliminary data.</text>
</comment>
<evidence type="ECO:0000313" key="2">
    <source>
        <dbReference type="Proteomes" id="UP000295244"/>
    </source>
</evidence>
<organism evidence="1 2">
    <name type="scientific">Rubrobacter taiwanensis</name>
    <dbReference type="NCBI Taxonomy" id="185139"/>
    <lineage>
        <taxon>Bacteria</taxon>
        <taxon>Bacillati</taxon>
        <taxon>Actinomycetota</taxon>
        <taxon>Rubrobacteria</taxon>
        <taxon>Rubrobacterales</taxon>
        <taxon>Rubrobacteraceae</taxon>
        <taxon>Rubrobacter</taxon>
    </lineage>
</organism>